<keyword evidence="4" id="KW-1185">Reference proteome</keyword>
<feature type="transmembrane region" description="Helical" evidence="2">
    <location>
        <begin position="285"/>
        <end position="308"/>
    </location>
</feature>
<proteinExistence type="predicted"/>
<dbReference type="EMBL" id="CP036275">
    <property type="protein sequence ID" value="QDU39063.1"/>
    <property type="molecule type" value="Genomic_DNA"/>
</dbReference>
<keyword evidence="2" id="KW-1133">Transmembrane helix</keyword>
<dbReference type="RefSeq" id="WP_145370283.1">
    <property type="nucleotide sequence ID" value="NZ_CP036275.1"/>
</dbReference>
<evidence type="ECO:0000256" key="1">
    <source>
        <dbReference type="SAM" id="MobiDB-lite"/>
    </source>
</evidence>
<evidence type="ECO:0000313" key="4">
    <source>
        <dbReference type="Proteomes" id="UP000320496"/>
    </source>
</evidence>
<accession>A0A517Z9C1</accession>
<organism evidence="3 4">
    <name type="scientific">Maioricimonas rarisocia</name>
    <dbReference type="NCBI Taxonomy" id="2528026"/>
    <lineage>
        <taxon>Bacteria</taxon>
        <taxon>Pseudomonadati</taxon>
        <taxon>Planctomycetota</taxon>
        <taxon>Planctomycetia</taxon>
        <taxon>Planctomycetales</taxon>
        <taxon>Planctomycetaceae</taxon>
        <taxon>Maioricimonas</taxon>
    </lineage>
</organism>
<sequence>MTSGAIALVLASLGTTSGPLETAATTAWFLNSYVPASRRVENVYCHLTMHAATEYLAGPRQGSTRHIRYTGFDGRYRIDSLRPTDGDCTGTMIVNGDDSVIIHRDDSCRLRGVCRVETAPPDIVLDQIRLSVRLPFAPWCFCRSSIRRMLLDESTRIFHVGLETDSRYGRVCDVDWGIVDHGRMRQEGRFRFAVDHSWVLLEGSMELESSNHIGITCRYDDRTISDVPVIRTAESWFRDAAGRKTFRRYRCKTCAAVTAPPNVFDPMIERVIAELSGSGPVHSRWQYSVAAGVLGLSLLCAVVLPFYWRRRGPFGPGLVSGPIGRGGSNTDASPLRGPRGSN</sequence>
<evidence type="ECO:0000313" key="3">
    <source>
        <dbReference type="EMBL" id="QDU39063.1"/>
    </source>
</evidence>
<reference evidence="3 4" key="1">
    <citation type="submission" date="2019-02" db="EMBL/GenBank/DDBJ databases">
        <title>Deep-cultivation of Planctomycetes and their phenomic and genomic characterization uncovers novel biology.</title>
        <authorList>
            <person name="Wiegand S."/>
            <person name="Jogler M."/>
            <person name="Boedeker C."/>
            <person name="Pinto D."/>
            <person name="Vollmers J."/>
            <person name="Rivas-Marin E."/>
            <person name="Kohn T."/>
            <person name="Peeters S.H."/>
            <person name="Heuer A."/>
            <person name="Rast P."/>
            <person name="Oberbeckmann S."/>
            <person name="Bunk B."/>
            <person name="Jeske O."/>
            <person name="Meyerdierks A."/>
            <person name="Storesund J.E."/>
            <person name="Kallscheuer N."/>
            <person name="Luecker S."/>
            <person name="Lage O.M."/>
            <person name="Pohl T."/>
            <person name="Merkel B.J."/>
            <person name="Hornburger P."/>
            <person name="Mueller R.-W."/>
            <person name="Bruemmer F."/>
            <person name="Labrenz M."/>
            <person name="Spormann A.M."/>
            <person name="Op den Camp H."/>
            <person name="Overmann J."/>
            <person name="Amann R."/>
            <person name="Jetten M.S.M."/>
            <person name="Mascher T."/>
            <person name="Medema M.H."/>
            <person name="Devos D.P."/>
            <person name="Kaster A.-K."/>
            <person name="Ovreas L."/>
            <person name="Rohde M."/>
            <person name="Galperin M.Y."/>
            <person name="Jogler C."/>
        </authorList>
    </citation>
    <scope>NUCLEOTIDE SEQUENCE [LARGE SCALE GENOMIC DNA]</scope>
    <source>
        <strain evidence="3 4">Mal4</strain>
    </source>
</reference>
<keyword evidence="2" id="KW-0472">Membrane</keyword>
<name>A0A517Z9C1_9PLAN</name>
<keyword evidence="2" id="KW-0812">Transmembrane</keyword>
<dbReference type="AlphaFoldDB" id="A0A517Z9C1"/>
<dbReference type="KEGG" id="mri:Mal4_33980"/>
<evidence type="ECO:0000256" key="2">
    <source>
        <dbReference type="SAM" id="Phobius"/>
    </source>
</evidence>
<protein>
    <submittedName>
        <fullName evidence="3">Uncharacterized protein</fullName>
    </submittedName>
</protein>
<dbReference type="Proteomes" id="UP000320496">
    <property type="component" value="Chromosome"/>
</dbReference>
<feature type="region of interest" description="Disordered" evidence="1">
    <location>
        <begin position="319"/>
        <end position="342"/>
    </location>
</feature>
<gene>
    <name evidence="3" type="ORF">Mal4_33980</name>
</gene>